<reference evidence="11 12" key="1">
    <citation type="journal article" date="2019" name="Sci. Rep.">
        <title>Comparative genomics of chytrid fungi reveal insights into the obligate biotrophic and pathogenic lifestyle of Synchytrium endobioticum.</title>
        <authorList>
            <person name="van de Vossenberg B.T.L.H."/>
            <person name="Warris S."/>
            <person name="Nguyen H.D.T."/>
            <person name="van Gent-Pelzer M.P.E."/>
            <person name="Joly D.L."/>
            <person name="van de Geest H.C."/>
            <person name="Bonants P.J.M."/>
            <person name="Smith D.S."/>
            <person name="Levesque C.A."/>
            <person name="van der Lee T.A.J."/>
        </authorList>
    </citation>
    <scope>NUCLEOTIDE SEQUENCE [LARGE SCALE GENOMIC DNA]</scope>
    <source>
        <strain evidence="11 12">CBS 675.73</strain>
    </source>
</reference>
<feature type="compositionally biased region" description="Gly residues" evidence="9">
    <location>
        <begin position="304"/>
        <end position="319"/>
    </location>
</feature>
<comment type="function">
    <text evidence="1">Destroys radicals which are normally produced within the cells and which are toxic to biological systems.</text>
</comment>
<dbReference type="GO" id="GO:0046872">
    <property type="term" value="F:metal ion binding"/>
    <property type="evidence" value="ECO:0007669"/>
    <property type="project" value="UniProtKB-UniRule"/>
</dbReference>
<organism evidence="11 12">
    <name type="scientific">Chytriomyces confervae</name>
    <dbReference type="NCBI Taxonomy" id="246404"/>
    <lineage>
        <taxon>Eukaryota</taxon>
        <taxon>Fungi</taxon>
        <taxon>Fungi incertae sedis</taxon>
        <taxon>Chytridiomycota</taxon>
        <taxon>Chytridiomycota incertae sedis</taxon>
        <taxon>Chytridiomycetes</taxon>
        <taxon>Chytridiales</taxon>
        <taxon>Chytriomycetaceae</taxon>
        <taxon>Chytriomyces</taxon>
    </lineage>
</organism>
<evidence type="ECO:0000256" key="6">
    <source>
        <dbReference type="ARBA" id="ARBA00023002"/>
    </source>
</evidence>
<dbReference type="PRINTS" id="PR00458">
    <property type="entry name" value="PEROXIDASE"/>
</dbReference>
<feature type="signal peptide" evidence="8">
    <location>
        <begin position="1"/>
        <end position="18"/>
    </location>
</feature>
<keyword evidence="7" id="KW-0408">Iron</keyword>
<dbReference type="PANTHER" id="PTHR31356:SF66">
    <property type="entry name" value="CATALASE-PEROXIDASE"/>
    <property type="match status" value="1"/>
</dbReference>
<keyword evidence="4" id="KW-0349">Heme</keyword>
<accession>A0A507FGY9</accession>
<comment type="caution">
    <text evidence="11">The sequence shown here is derived from an EMBL/GenBank/DDBJ whole genome shotgun (WGS) entry which is preliminary data.</text>
</comment>
<evidence type="ECO:0000256" key="4">
    <source>
        <dbReference type="ARBA" id="ARBA00022617"/>
    </source>
</evidence>
<evidence type="ECO:0000256" key="8">
    <source>
        <dbReference type="RuleBase" id="RU363051"/>
    </source>
</evidence>
<dbReference type="SUPFAM" id="SSF48113">
    <property type="entry name" value="Heme-dependent peroxidases"/>
    <property type="match status" value="1"/>
</dbReference>
<feature type="chain" id="PRO_5021512365" description="Peroxidase" evidence="8">
    <location>
        <begin position="19"/>
        <end position="342"/>
    </location>
</feature>
<evidence type="ECO:0000313" key="12">
    <source>
        <dbReference type="Proteomes" id="UP000320333"/>
    </source>
</evidence>
<dbReference type="Pfam" id="PF00141">
    <property type="entry name" value="peroxidase"/>
    <property type="match status" value="1"/>
</dbReference>
<dbReference type="GO" id="GO:0004601">
    <property type="term" value="F:peroxidase activity"/>
    <property type="evidence" value="ECO:0007669"/>
    <property type="project" value="UniProtKB-KW"/>
</dbReference>
<dbReference type="STRING" id="246404.A0A507FGY9"/>
<protein>
    <recommendedName>
        <fullName evidence="8">Peroxidase</fullName>
        <ecNumber evidence="8">1.11.1.-</ecNumber>
    </recommendedName>
</protein>
<evidence type="ECO:0000259" key="10">
    <source>
        <dbReference type="PROSITE" id="PS50873"/>
    </source>
</evidence>
<dbReference type="Gene3D" id="1.10.520.10">
    <property type="match status" value="1"/>
</dbReference>
<evidence type="ECO:0000256" key="3">
    <source>
        <dbReference type="ARBA" id="ARBA00022559"/>
    </source>
</evidence>
<dbReference type="GO" id="GO:0000302">
    <property type="term" value="P:response to reactive oxygen species"/>
    <property type="evidence" value="ECO:0007669"/>
    <property type="project" value="TreeGrafter"/>
</dbReference>
<evidence type="ECO:0000256" key="7">
    <source>
        <dbReference type="ARBA" id="ARBA00023004"/>
    </source>
</evidence>
<keyword evidence="5" id="KW-0479">Metal-binding</keyword>
<dbReference type="EMBL" id="QEAP01000117">
    <property type="protein sequence ID" value="TPX74608.1"/>
    <property type="molecule type" value="Genomic_DNA"/>
</dbReference>
<feature type="domain" description="Plant heme peroxidase family profile" evidence="10">
    <location>
        <begin position="104"/>
        <end position="298"/>
    </location>
</feature>
<dbReference type="InterPro" id="IPR002207">
    <property type="entry name" value="Peroxidase_I"/>
</dbReference>
<keyword evidence="12" id="KW-1185">Reference proteome</keyword>
<dbReference type="EC" id="1.11.1.-" evidence="8"/>
<dbReference type="PANTHER" id="PTHR31356">
    <property type="entry name" value="THYLAKOID LUMENAL 29 KDA PROTEIN, CHLOROPLASTIC-RELATED"/>
    <property type="match status" value="1"/>
</dbReference>
<evidence type="ECO:0000256" key="2">
    <source>
        <dbReference type="ARBA" id="ARBA00005997"/>
    </source>
</evidence>
<dbReference type="GO" id="GO:0020037">
    <property type="term" value="F:heme binding"/>
    <property type="evidence" value="ECO:0007669"/>
    <property type="project" value="UniProtKB-UniRule"/>
</dbReference>
<dbReference type="PRINTS" id="PR00459">
    <property type="entry name" value="ASPEROXIDASE"/>
</dbReference>
<proteinExistence type="inferred from homology"/>
<dbReference type="OrthoDB" id="2114378at2759"/>
<evidence type="ECO:0000256" key="5">
    <source>
        <dbReference type="ARBA" id="ARBA00022723"/>
    </source>
</evidence>
<dbReference type="PROSITE" id="PS00436">
    <property type="entry name" value="PEROXIDASE_2"/>
    <property type="match status" value="1"/>
</dbReference>
<gene>
    <name evidence="11" type="ORF">CcCBS67573_g04121</name>
</gene>
<dbReference type="Proteomes" id="UP000320333">
    <property type="component" value="Unassembled WGS sequence"/>
</dbReference>
<dbReference type="InterPro" id="IPR019794">
    <property type="entry name" value="Peroxidases_AS"/>
</dbReference>
<comment type="similarity">
    <text evidence="2">Belongs to the peroxidase family. Cytochrome c peroxidase subfamily.</text>
</comment>
<keyword evidence="3 8" id="KW-0575">Peroxidase</keyword>
<keyword evidence="6 8" id="KW-0560">Oxidoreductase</keyword>
<evidence type="ECO:0000313" key="11">
    <source>
        <dbReference type="EMBL" id="TPX74608.1"/>
    </source>
</evidence>
<sequence>MFPTVILALLTLQPFVVATCPFLGSVGTHLTRRSENWSPTYQNTMTSADWQNLKLDIQAQVMQAGHGPAAVRLAWHDAGTYTLAGSGGPHAQKRFISVVQDTGLDATMSVMEPLKSKYPQISYADLWSFAGAVVVANSGGPSVKWRPNRADAVDVFDEPFTTNDLPDFTWNAAQLKRFFYAKGFNDREIVALSGGHCLGGVPQLNAPWTSTPLEFNNAYFVLLNNPDQYTAVDGGYKNRDGLIMLASDMALVEDETFAQFVRLYAQDEEAFFNDFASAWEKLSELGITGGLGQYVDVRVGSGGSSGASGSGSSGSGSSGSGSYQPYSPPHHGRVKAVRIGRN</sequence>
<dbReference type="GO" id="GO:0034599">
    <property type="term" value="P:cellular response to oxidative stress"/>
    <property type="evidence" value="ECO:0007669"/>
    <property type="project" value="InterPro"/>
</dbReference>
<dbReference type="Gene3D" id="1.10.420.10">
    <property type="entry name" value="Peroxidase, domain 2"/>
    <property type="match status" value="1"/>
</dbReference>
<evidence type="ECO:0000256" key="9">
    <source>
        <dbReference type="SAM" id="MobiDB-lite"/>
    </source>
</evidence>
<dbReference type="AlphaFoldDB" id="A0A507FGY9"/>
<dbReference type="InterPro" id="IPR002016">
    <property type="entry name" value="Haem_peroxidase"/>
</dbReference>
<dbReference type="GO" id="GO:0042744">
    <property type="term" value="P:hydrogen peroxide catabolic process"/>
    <property type="evidence" value="ECO:0007669"/>
    <property type="project" value="TreeGrafter"/>
</dbReference>
<dbReference type="InterPro" id="IPR044831">
    <property type="entry name" value="Ccp1-like"/>
</dbReference>
<evidence type="ECO:0000256" key="1">
    <source>
        <dbReference type="ARBA" id="ARBA00003917"/>
    </source>
</evidence>
<feature type="compositionally biased region" description="Basic residues" evidence="9">
    <location>
        <begin position="330"/>
        <end position="342"/>
    </location>
</feature>
<name>A0A507FGY9_9FUNG</name>
<keyword evidence="8" id="KW-0732">Signal</keyword>
<dbReference type="PROSITE" id="PS50873">
    <property type="entry name" value="PEROXIDASE_4"/>
    <property type="match status" value="1"/>
</dbReference>
<feature type="region of interest" description="Disordered" evidence="9">
    <location>
        <begin position="304"/>
        <end position="342"/>
    </location>
</feature>
<dbReference type="InterPro" id="IPR010255">
    <property type="entry name" value="Haem_peroxidase_sf"/>
</dbReference>